<dbReference type="InterPro" id="IPR023299">
    <property type="entry name" value="ATPase_P-typ_cyto_dom_N"/>
</dbReference>
<dbReference type="InterPro" id="IPR036412">
    <property type="entry name" value="HAD-like_sf"/>
</dbReference>
<dbReference type="GO" id="GO:0000166">
    <property type="term" value="F:nucleotide binding"/>
    <property type="evidence" value="ECO:0007669"/>
    <property type="project" value="InterPro"/>
</dbReference>
<sequence length="41" mass="4613">MRPYFQDELVGIIAIADTLKKNSKEAVAALHRLDLEVVMIT</sequence>
<protein>
    <submittedName>
        <fullName evidence="1">Uncharacterized protein</fullName>
    </submittedName>
</protein>
<dbReference type="Gene3D" id="3.40.1110.10">
    <property type="entry name" value="Calcium-transporting ATPase, cytoplasmic domain N"/>
    <property type="match status" value="1"/>
</dbReference>
<name>A0A0F8VV11_9ZZZZ</name>
<comment type="caution">
    <text evidence="1">The sequence shown here is derived from an EMBL/GenBank/DDBJ whole genome shotgun (WGS) entry which is preliminary data.</text>
</comment>
<reference evidence="1" key="1">
    <citation type="journal article" date="2015" name="Nature">
        <title>Complex archaea that bridge the gap between prokaryotes and eukaryotes.</title>
        <authorList>
            <person name="Spang A."/>
            <person name="Saw J.H."/>
            <person name="Jorgensen S.L."/>
            <person name="Zaremba-Niedzwiedzka K."/>
            <person name="Martijn J."/>
            <person name="Lind A.E."/>
            <person name="van Eijk R."/>
            <person name="Schleper C."/>
            <person name="Guy L."/>
            <person name="Ettema T.J."/>
        </authorList>
    </citation>
    <scope>NUCLEOTIDE SEQUENCE</scope>
</reference>
<proteinExistence type="predicted"/>
<dbReference type="InterPro" id="IPR023214">
    <property type="entry name" value="HAD_sf"/>
</dbReference>
<gene>
    <name evidence="1" type="ORF">LCGC14_3147890</name>
</gene>
<dbReference type="Gene3D" id="3.40.50.1000">
    <property type="entry name" value="HAD superfamily/HAD-like"/>
    <property type="match status" value="1"/>
</dbReference>
<feature type="non-terminal residue" evidence="1">
    <location>
        <position position="41"/>
    </location>
</feature>
<dbReference type="SUPFAM" id="SSF56784">
    <property type="entry name" value="HAD-like"/>
    <property type="match status" value="1"/>
</dbReference>
<dbReference type="EMBL" id="LAZR01069210">
    <property type="protein sequence ID" value="KKK48162.1"/>
    <property type="molecule type" value="Genomic_DNA"/>
</dbReference>
<evidence type="ECO:0000313" key="1">
    <source>
        <dbReference type="EMBL" id="KKK48162.1"/>
    </source>
</evidence>
<organism evidence="1">
    <name type="scientific">marine sediment metagenome</name>
    <dbReference type="NCBI Taxonomy" id="412755"/>
    <lineage>
        <taxon>unclassified sequences</taxon>
        <taxon>metagenomes</taxon>
        <taxon>ecological metagenomes</taxon>
    </lineage>
</organism>
<dbReference type="AlphaFoldDB" id="A0A0F8VV11"/>
<accession>A0A0F8VV11</accession>